<organism evidence="1">
    <name type="scientific">marine sediment metagenome</name>
    <dbReference type="NCBI Taxonomy" id="412755"/>
    <lineage>
        <taxon>unclassified sequences</taxon>
        <taxon>metagenomes</taxon>
        <taxon>ecological metagenomes</taxon>
    </lineage>
</organism>
<proteinExistence type="predicted"/>
<gene>
    <name evidence="1" type="ORF">S12H4_30915</name>
</gene>
<sequence length="139" mass="15941">MKIKKTLETVALCGALSLALLFFKCEKEPICHEEICEFIYYENDSLIKKEIASLTSDLLPKPSDDDRWGHSENLDILIERLNKYNCLAATKVCYACIKTLPPQSEVKLVVTYNKEINTKIMDLSTSDKVPLRYARLHNK</sequence>
<comment type="caution">
    <text evidence="1">The sequence shown here is derived from an EMBL/GenBank/DDBJ whole genome shotgun (WGS) entry which is preliminary data.</text>
</comment>
<protein>
    <submittedName>
        <fullName evidence="1">Uncharacterized protein</fullName>
    </submittedName>
</protein>
<evidence type="ECO:0000313" key="1">
    <source>
        <dbReference type="EMBL" id="GAI93748.1"/>
    </source>
</evidence>
<reference evidence="1" key="1">
    <citation type="journal article" date="2014" name="Front. Microbiol.">
        <title>High frequency of phylogenetically diverse reductive dehalogenase-homologous genes in deep subseafloor sedimentary metagenomes.</title>
        <authorList>
            <person name="Kawai M."/>
            <person name="Futagami T."/>
            <person name="Toyoda A."/>
            <person name="Takaki Y."/>
            <person name="Nishi S."/>
            <person name="Hori S."/>
            <person name="Arai W."/>
            <person name="Tsubouchi T."/>
            <person name="Morono Y."/>
            <person name="Uchiyama I."/>
            <person name="Ito T."/>
            <person name="Fujiyama A."/>
            <person name="Inagaki F."/>
            <person name="Takami H."/>
        </authorList>
    </citation>
    <scope>NUCLEOTIDE SEQUENCE</scope>
    <source>
        <strain evidence="1">Expedition CK06-06</strain>
    </source>
</reference>
<name>X1SLB6_9ZZZZ</name>
<dbReference type="AlphaFoldDB" id="X1SLB6"/>
<accession>X1SLB6</accession>
<dbReference type="EMBL" id="BARW01017995">
    <property type="protein sequence ID" value="GAI93748.1"/>
    <property type="molecule type" value="Genomic_DNA"/>
</dbReference>